<proteinExistence type="inferred from homology"/>
<dbReference type="SUPFAM" id="SSF53850">
    <property type="entry name" value="Periplasmic binding protein-like II"/>
    <property type="match status" value="1"/>
</dbReference>
<evidence type="ECO:0000259" key="5">
    <source>
        <dbReference type="SMART" id="SM00062"/>
    </source>
</evidence>
<evidence type="ECO:0000313" key="7">
    <source>
        <dbReference type="Proteomes" id="UP001229244"/>
    </source>
</evidence>
<sequence>MNKIVLTIAAAAALGLSAAAADATTLEDVKTKGFVQCGANASGLAGFATTNDQGDWSGFDVDYCRAYAAAIFGDPSKVKFTPLTAKERFTALQSGTVDVLVRNTTWTMSRDTQLGLNFTGVNYYDGQGFMVRKSLGITSALELSGASVCVQTGTTTELNLSDYFRANDMDLNAVVFESANEAVQAYDAGRCDAFTTDSSGLYAERLKLTNPSDHMILPEVISKEPLGPVVRQGDDEWFNIIKWVGFALVNAEELGVTQANVEEMKGSDNPEIKRLLGQEGSYGEGIGLENDWAAQAITAVGNYGEIFDRNIGPDTPLEIERGINALWTDGGLQYGMPVR</sequence>
<dbReference type="EMBL" id="JAUSUL010000002">
    <property type="protein sequence ID" value="MDQ0316339.1"/>
    <property type="molecule type" value="Genomic_DNA"/>
</dbReference>
<dbReference type="GO" id="GO:0006865">
    <property type="term" value="P:amino acid transport"/>
    <property type="evidence" value="ECO:0007669"/>
    <property type="project" value="TreeGrafter"/>
</dbReference>
<accession>A0AAE3VQB0</accession>
<keyword evidence="7" id="KW-1185">Reference proteome</keyword>
<evidence type="ECO:0000256" key="2">
    <source>
        <dbReference type="ARBA" id="ARBA00022448"/>
    </source>
</evidence>
<comment type="similarity">
    <text evidence="1">Belongs to the bacterial solute-binding protein 3 family.</text>
</comment>
<organism evidence="6 7">
    <name type="scientific">Amorphus orientalis</name>
    <dbReference type="NCBI Taxonomy" id="649198"/>
    <lineage>
        <taxon>Bacteria</taxon>
        <taxon>Pseudomonadati</taxon>
        <taxon>Pseudomonadota</taxon>
        <taxon>Alphaproteobacteria</taxon>
        <taxon>Hyphomicrobiales</taxon>
        <taxon>Amorphaceae</taxon>
        <taxon>Amorphus</taxon>
    </lineage>
</organism>
<dbReference type="Pfam" id="PF00497">
    <property type="entry name" value="SBP_bac_3"/>
    <property type="match status" value="1"/>
</dbReference>
<keyword evidence="2" id="KW-0813">Transport</keyword>
<dbReference type="Gene3D" id="3.40.190.10">
    <property type="entry name" value="Periplasmic binding protein-like II"/>
    <property type="match status" value="2"/>
</dbReference>
<protein>
    <submittedName>
        <fullName evidence="6">General L-amino acid transport system substrate-binding protein</fullName>
    </submittedName>
</protein>
<comment type="caution">
    <text evidence="6">The sequence shown here is derived from an EMBL/GenBank/DDBJ whole genome shotgun (WGS) entry which is preliminary data.</text>
</comment>
<evidence type="ECO:0000256" key="1">
    <source>
        <dbReference type="ARBA" id="ARBA00010333"/>
    </source>
</evidence>
<feature type="chain" id="PRO_5042245216" evidence="4">
    <location>
        <begin position="21"/>
        <end position="339"/>
    </location>
</feature>
<reference evidence="6" key="1">
    <citation type="submission" date="2023-07" db="EMBL/GenBank/DDBJ databases">
        <title>Genomic Encyclopedia of Type Strains, Phase IV (KMG-IV): sequencing the most valuable type-strain genomes for metagenomic binning, comparative biology and taxonomic classification.</title>
        <authorList>
            <person name="Goeker M."/>
        </authorList>
    </citation>
    <scope>NUCLEOTIDE SEQUENCE</scope>
    <source>
        <strain evidence="6">DSM 21202</strain>
    </source>
</reference>
<dbReference type="Proteomes" id="UP001229244">
    <property type="component" value="Unassembled WGS sequence"/>
</dbReference>
<dbReference type="CDD" id="cd13692">
    <property type="entry name" value="PBP2_BztA"/>
    <property type="match status" value="1"/>
</dbReference>
<dbReference type="SMART" id="SM00062">
    <property type="entry name" value="PBPb"/>
    <property type="match status" value="1"/>
</dbReference>
<evidence type="ECO:0000256" key="3">
    <source>
        <dbReference type="ARBA" id="ARBA00022729"/>
    </source>
</evidence>
<dbReference type="PANTHER" id="PTHR30085:SF7">
    <property type="entry name" value="AMINO-ACID ABC TRANSPORTER-BINDING PROTEIN YHDW-RELATED"/>
    <property type="match status" value="1"/>
</dbReference>
<dbReference type="InterPro" id="IPR051455">
    <property type="entry name" value="Bact_solute-bind_prot3"/>
</dbReference>
<evidence type="ECO:0000313" key="6">
    <source>
        <dbReference type="EMBL" id="MDQ0316339.1"/>
    </source>
</evidence>
<dbReference type="AlphaFoldDB" id="A0AAE3VQB0"/>
<name>A0AAE3VQB0_9HYPH</name>
<dbReference type="InterPro" id="IPR001638">
    <property type="entry name" value="Solute-binding_3/MltF_N"/>
</dbReference>
<feature type="domain" description="Solute-binding protein family 3/N-terminal" evidence="5">
    <location>
        <begin position="34"/>
        <end position="264"/>
    </location>
</feature>
<dbReference type="PANTHER" id="PTHR30085">
    <property type="entry name" value="AMINO ACID ABC TRANSPORTER PERMEASE"/>
    <property type="match status" value="1"/>
</dbReference>
<dbReference type="RefSeq" id="WP_306886163.1">
    <property type="nucleotide sequence ID" value="NZ_JAUSUL010000002.1"/>
</dbReference>
<evidence type="ECO:0000256" key="4">
    <source>
        <dbReference type="SAM" id="SignalP"/>
    </source>
</evidence>
<keyword evidence="3 4" id="KW-0732">Signal</keyword>
<gene>
    <name evidence="6" type="ORF">J2S73_002796</name>
</gene>
<feature type="signal peptide" evidence="4">
    <location>
        <begin position="1"/>
        <end position="20"/>
    </location>
</feature>